<gene>
    <name evidence="2" type="ORF">M422DRAFT_257480</name>
</gene>
<feature type="compositionally biased region" description="Basic and acidic residues" evidence="1">
    <location>
        <begin position="936"/>
        <end position="948"/>
    </location>
</feature>
<feature type="compositionally biased region" description="Acidic residues" evidence="1">
    <location>
        <begin position="640"/>
        <end position="650"/>
    </location>
</feature>
<protein>
    <submittedName>
        <fullName evidence="2">Uncharacterized protein</fullName>
    </submittedName>
</protein>
<evidence type="ECO:0000256" key="1">
    <source>
        <dbReference type="SAM" id="MobiDB-lite"/>
    </source>
</evidence>
<feature type="compositionally biased region" description="Basic residues" evidence="1">
    <location>
        <begin position="588"/>
        <end position="597"/>
    </location>
</feature>
<feature type="region of interest" description="Disordered" evidence="1">
    <location>
        <begin position="936"/>
        <end position="995"/>
    </location>
</feature>
<reference evidence="2 3" key="1">
    <citation type="submission" date="2014-06" db="EMBL/GenBank/DDBJ databases">
        <title>Evolutionary Origins and Diversification of the Mycorrhizal Mutualists.</title>
        <authorList>
            <consortium name="DOE Joint Genome Institute"/>
            <consortium name="Mycorrhizal Genomics Consortium"/>
            <person name="Kohler A."/>
            <person name="Kuo A."/>
            <person name="Nagy L.G."/>
            <person name="Floudas D."/>
            <person name="Copeland A."/>
            <person name="Barry K.W."/>
            <person name="Cichocki N."/>
            <person name="Veneault-Fourrey C."/>
            <person name="LaButti K."/>
            <person name="Lindquist E.A."/>
            <person name="Lipzen A."/>
            <person name="Lundell T."/>
            <person name="Morin E."/>
            <person name="Murat C."/>
            <person name="Riley R."/>
            <person name="Ohm R."/>
            <person name="Sun H."/>
            <person name="Tunlid A."/>
            <person name="Henrissat B."/>
            <person name="Grigoriev I.V."/>
            <person name="Hibbett D.S."/>
            <person name="Martin F."/>
        </authorList>
    </citation>
    <scope>NUCLEOTIDE SEQUENCE [LARGE SCALE GENOMIC DNA]</scope>
    <source>
        <strain evidence="2 3">SS14</strain>
    </source>
</reference>
<dbReference type="Proteomes" id="UP000054279">
    <property type="component" value="Unassembled WGS sequence"/>
</dbReference>
<dbReference type="EMBL" id="KN837150">
    <property type="protein sequence ID" value="KIJ39653.1"/>
    <property type="molecule type" value="Genomic_DNA"/>
</dbReference>
<sequence length="995" mass="112417">MVPPDTSQLTPQLAASEVIRLFYSFMANKLYGTAFTADTGVIGPVEHPTLATQEPMPPSANDAPVEVEKASINVEAVGEDDTANKPEGSKNGGTTGAKPTKGGLWEPDDWDSKPFESINRTDHYCVHSIGVKWLEARLPEFDKIEGPQGVDMLTYDRRLAELRFQWKKGLAESYMSHWPNFNFMAVLPPNPSQEQELTAKTIMYYDQIDNMLTKKRPCDTGADIIDMLFKVIHRTTAKDVWAHNDPEYKDKETKEMEVQGWTTAMDPKKVRKELFAGLPDDEREKRKAEAKKAKAIRMSREEILSSLPRLFALIGDAVASRTGWYVEVRSAGLGDDNQPNYFIELEVSKVQDQVFIAKVAKANKVEIKNLIRVPPWKPNNLPVNTNYRLKVKLRNMVAHNEEGNITIEVAELRQLLLQYMEYTYALVPAAQTGRRKTPKKPEWDIIATTEKLEEWVEPNRLPPPFEFVTPLLMRRPRLYEVAKRIIRGELRKLEEANHFRWVGQLDGAAEIVPRRQAGAKRKLSSEEANSEEININENLSDEGDKSDTSVAAPPAKKVRKVKSSQDEPPQKRGSKKTIPGNKESGKMSKGHKSRKAKANNGEPPEASIPVVTQQSQAPCKPQSAPRPHPHPTKQGKSGDSEEDSDSDEESNDVAYVIHRKLPAAFNGDYKKWYYDFEECRKALDWEARESKPMGEDIIMAIRFIEATEVEEVVQLGDKLEVGVLIKTTNNEIGLLFDELMQTNLELHSPSAYRNVKDWKEEQFRRWAVGSFAVSARSEKGVAYKRTGHVYPAWLIYMEIVMRGHWPTNKWFDYTWRGARPHLVKEIAESAGLHSRNVMPEHLIVCHGASNWKRTSVVKDMKEWYSEMDEGMFLRGCVEEIFLWAYAIHMIAGPGGQGNMEWCRIAVADTTQWLKNGAEELEPSILVKREQAFKGEKNKLKAGSTDKGKKAGNAEAGNRAMLAIPSTHGKPSAKRPPPSDQTTRGAKKSKLDAIPE</sequence>
<keyword evidence="3" id="KW-1185">Reference proteome</keyword>
<feature type="region of interest" description="Disordered" evidence="1">
    <location>
        <begin position="75"/>
        <end position="109"/>
    </location>
</feature>
<name>A0A0C9U9A0_SPHS4</name>
<dbReference type="AlphaFoldDB" id="A0A0C9U9A0"/>
<feature type="region of interest" description="Disordered" evidence="1">
    <location>
        <begin position="519"/>
        <end position="650"/>
    </location>
</feature>
<accession>A0A0C9U9A0</accession>
<proteinExistence type="predicted"/>
<evidence type="ECO:0000313" key="2">
    <source>
        <dbReference type="EMBL" id="KIJ39653.1"/>
    </source>
</evidence>
<organism evidence="2 3">
    <name type="scientific">Sphaerobolus stellatus (strain SS14)</name>
    <dbReference type="NCBI Taxonomy" id="990650"/>
    <lineage>
        <taxon>Eukaryota</taxon>
        <taxon>Fungi</taxon>
        <taxon>Dikarya</taxon>
        <taxon>Basidiomycota</taxon>
        <taxon>Agaricomycotina</taxon>
        <taxon>Agaricomycetes</taxon>
        <taxon>Phallomycetidae</taxon>
        <taxon>Geastrales</taxon>
        <taxon>Sphaerobolaceae</taxon>
        <taxon>Sphaerobolus</taxon>
    </lineage>
</organism>
<evidence type="ECO:0000313" key="3">
    <source>
        <dbReference type="Proteomes" id="UP000054279"/>
    </source>
</evidence>
<dbReference type="HOGENOM" id="CLU_005522_0_1_1"/>